<dbReference type="Pfam" id="PF11296">
    <property type="entry name" value="DUF3097_C"/>
    <property type="match status" value="1"/>
</dbReference>
<proteinExistence type="predicted"/>
<evidence type="ECO:0000259" key="2">
    <source>
        <dbReference type="Pfam" id="PF22845"/>
    </source>
</evidence>
<accession>A0A6H9WH89</accession>
<sequence>MRHVVLLSRSLSVADGGRASTTASPLRNTAFLRDRLGNSAADGRSVLTLRCVRTRNDASRDLDDRYAGDPVARMRSGGTPSTPRDVPMARGLFLEDAASGFYGELVGAEADIVRLRDFDGQERAFPRNGLFLLDDEPVRLVAPQRAPTRSGEGGRVAPGRARSASGSFHVAGARARVARAGRIFVEGKHDAELVEKVWGHDLRIEGVVVELLDGADHLDDALRAFGPGPRRRVGVLLDHLVDRSKERRIADAVTAKYGNDALLVLGHPYVDVWQAVRPQRLGLQEWPTIPMGESWKHGILRHLGWPREEQADVARGWQRILGRVRDYRDLEPSVSGRVEELIDFVTAAPQ</sequence>
<evidence type="ECO:0000313" key="4">
    <source>
        <dbReference type="Proteomes" id="UP000431744"/>
    </source>
</evidence>
<dbReference type="InterPro" id="IPR021447">
    <property type="entry name" value="DUF3097_C"/>
</dbReference>
<evidence type="ECO:0000259" key="1">
    <source>
        <dbReference type="Pfam" id="PF11296"/>
    </source>
</evidence>
<dbReference type="EMBL" id="WBJY01000001">
    <property type="protein sequence ID" value="KAB1650272.1"/>
    <property type="molecule type" value="Genomic_DNA"/>
</dbReference>
<dbReference type="Proteomes" id="UP000431744">
    <property type="component" value="Unassembled WGS sequence"/>
</dbReference>
<feature type="domain" description="DUF3097" evidence="1">
    <location>
        <begin position="182"/>
        <end position="346"/>
    </location>
</feature>
<reference evidence="3 4" key="1">
    <citation type="submission" date="2019-09" db="EMBL/GenBank/DDBJ databases">
        <title>Phylogeny of genus Pseudoclavibacter and closely related genus.</title>
        <authorList>
            <person name="Li Y."/>
        </authorList>
    </citation>
    <scope>NUCLEOTIDE SEQUENCE [LARGE SCALE GENOMIC DNA]</scope>
    <source>
        <strain evidence="3 4">EGI 60007</strain>
    </source>
</reference>
<evidence type="ECO:0000313" key="3">
    <source>
        <dbReference type="EMBL" id="KAB1650272.1"/>
    </source>
</evidence>
<organism evidence="3 4">
    <name type="scientific">Pseudoclavibacter endophyticus</name>
    <dbReference type="NCBI Taxonomy" id="1778590"/>
    <lineage>
        <taxon>Bacteria</taxon>
        <taxon>Bacillati</taxon>
        <taxon>Actinomycetota</taxon>
        <taxon>Actinomycetes</taxon>
        <taxon>Micrococcales</taxon>
        <taxon>Microbacteriaceae</taxon>
        <taxon>Pseudoclavibacter</taxon>
    </lineage>
</organism>
<dbReference type="Pfam" id="PF22845">
    <property type="entry name" value="DUF3097_N"/>
    <property type="match status" value="1"/>
</dbReference>
<name>A0A6H9WH89_9MICO</name>
<comment type="caution">
    <text evidence="3">The sequence shown here is derived from an EMBL/GenBank/DDBJ whole genome shotgun (WGS) entry which is preliminary data.</text>
</comment>
<dbReference type="InterPro" id="IPR053883">
    <property type="entry name" value="DUF3097_N"/>
</dbReference>
<dbReference type="AlphaFoldDB" id="A0A6H9WH89"/>
<protein>
    <submittedName>
        <fullName evidence="3">DUF3097 family protein</fullName>
    </submittedName>
</protein>
<keyword evidence="4" id="KW-1185">Reference proteome</keyword>
<gene>
    <name evidence="3" type="ORF">F8O04_08800</name>
</gene>
<feature type="domain" description="DUF3097" evidence="2">
    <location>
        <begin position="85"/>
        <end position="143"/>
    </location>
</feature>
<dbReference type="OrthoDB" id="3398606at2"/>